<keyword evidence="3" id="KW-0378">Hydrolase</keyword>
<evidence type="ECO:0000313" key="4">
    <source>
        <dbReference type="Proteomes" id="UP000621540"/>
    </source>
</evidence>
<organism evidence="3 4">
    <name type="scientific">Roseburia yibonii</name>
    <dbReference type="NCBI Taxonomy" id="2763063"/>
    <lineage>
        <taxon>Bacteria</taxon>
        <taxon>Bacillati</taxon>
        <taxon>Bacillota</taxon>
        <taxon>Clostridia</taxon>
        <taxon>Lachnospirales</taxon>
        <taxon>Lachnospiraceae</taxon>
        <taxon>Roseburia</taxon>
    </lineage>
</organism>
<dbReference type="InterPro" id="IPR007560">
    <property type="entry name" value="Restrct_endonuc_IV_Mrr"/>
</dbReference>
<keyword evidence="4" id="KW-1185">Reference proteome</keyword>
<keyword evidence="3" id="KW-0540">Nuclease</keyword>
<dbReference type="EMBL" id="JACOQH010000006">
    <property type="protein sequence ID" value="MBC5754274.1"/>
    <property type="molecule type" value="Genomic_DNA"/>
</dbReference>
<reference evidence="3 4" key="1">
    <citation type="submission" date="2020-08" db="EMBL/GenBank/DDBJ databases">
        <title>Genome public.</title>
        <authorList>
            <person name="Liu C."/>
            <person name="Sun Q."/>
        </authorList>
    </citation>
    <scope>NUCLEOTIDE SEQUENCE [LARGE SCALE GENOMIC DNA]</scope>
    <source>
        <strain evidence="3 4">BX0805</strain>
    </source>
</reference>
<gene>
    <name evidence="3" type="ORF">H8Z76_09675</name>
</gene>
<dbReference type="PANTHER" id="PTHR30015">
    <property type="entry name" value="MRR RESTRICTION SYSTEM PROTEIN"/>
    <property type="match status" value="1"/>
</dbReference>
<comment type="caution">
    <text evidence="3">The sequence shown here is derived from an EMBL/GenBank/DDBJ whole genome shotgun (WGS) entry which is preliminary data.</text>
</comment>
<dbReference type="PANTHER" id="PTHR30015:SF7">
    <property type="entry name" value="TYPE IV METHYL-DIRECTED RESTRICTION ENZYME ECOKMRR"/>
    <property type="match status" value="1"/>
</dbReference>
<feature type="domain" description="Restriction system protein Mrr-like N-terminal" evidence="2">
    <location>
        <begin position="6"/>
        <end position="90"/>
    </location>
</feature>
<sequence length="303" mass="34865">MAVPKYYEMYRSFLKVLMDGNIHSMKEEKQQVIDDFHLTVEETAELLPSGRQAIFDNRIGWCRTYLKKAQLIESPARGQYRITESGIKTYKENEVIDNNVLRQFQSFLDFTGGEAQGNTMTEVAADHDETPQETLDRVYRELNQSLANDLLAEICEMNPYRFERLVVELLIKMGYGRLQYESHATKKSGDEGIDGIVTADKLGFDSIYIQAKRFRETPVGRPDIQKFVGALAGQGAQKGIFITTSTYTKEAISFVEKNLNYKLVLIDGTRLAELMIEYELGVSTQYTYRIKQLDSDYFSEEYY</sequence>
<dbReference type="Pfam" id="PF04471">
    <property type="entry name" value="Mrr_cat"/>
    <property type="match status" value="1"/>
</dbReference>
<dbReference type="Gene3D" id="3.40.1350.10">
    <property type="match status" value="1"/>
</dbReference>
<evidence type="ECO:0000259" key="2">
    <source>
        <dbReference type="Pfam" id="PF14338"/>
    </source>
</evidence>
<evidence type="ECO:0000259" key="1">
    <source>
        <dbReference type="Pfam" id="PF04471"/>
    </source>
</evidence>
<protein>
    <submittedName>
        <fullName evidence="3">Restriction endonuclease</fullName>
    </submittedName>
</protein>
<evidence type="ECO:0000313" key="3">
    <source>
        <dbReference type="EMBL" id="MBC5754274.1"/>
    </source>
</evidence>
<accession>A0ABR7IBG2</accession>
<dbReference type="Proteomes" id="UP000621540">
    <property type="component" value="Unassembled WGS sequence"/>
</dbReference>
<feature type="domain" description="Restriction endonuclease type IV Mrr" evidence="1">
    <location>
        <begin position="156"/>
        <end position="275"/>
    </location>
</feature>
<dbReference type="InterPro" id="IPR052906">
    <property type="entry name" value="Type_IV_Methyl-Rstrct_Enzyme"/>
</dbReference>
<name>A0ABR7IBG2_9FIRM</name>
<dbReference type="GO" id="GO:0004519">
    <property type="term" value="F:endonuclease activity"/>
    <property type="evidence" value="ECO:0007669"/>
    <property type="project" value="UniProtKB-KW"/>
</dbReference>
<dbReference type="InterPro" id="IPR025745">
    <property type="entry name" value="Mrr-like_N_dom"/>
</dbReference>
<dbReference type="SUPFAM" id="SSF52980">
    <property type="entry name" value="Restriction endonuclease-like"/>
    <property type="match status" value="1"/>
</dbReference>
<proteinExistence type="predicted"/>
<dbReference type="InterPro" id="IPR011335">
    <property type="entry name" value="Restrct_endonuc-II-like"/>
</dbReference>
<dbReference type="RefSeq" id="WP_022515723.1">
    <property type="nucleotide sequence ID" value="NZ_JACOQH010000006.1"/>
</dbReference>
<dbReference type="InterPro" id="IPR011856">
    <property type="entry name" value="tRNA_endonuc-like_dom_sf"/>
</dbReference>
<dbReference type="Pfam" id="PF14338">
    <property type="entry name" value="Mrr_N"/>
    <property type="match status" value="1"/>
</dbReference>
<keyword evidence="3" id="KW-0255">Endonuclease</keyword>